<organism evidence="4 5">
    <name type="scientific">Fictibacillus barbaricus</name>
    <dbReference type="NCBI Taxonomy" id="182136"/>
    <lineage>
        <taxon>Bacteria</taxon>
        <taxon>Bacillati</taxon>
        <taxon>Bacillota</taxon>
        <taxon>Bacilli</taxon>
        <taxon>Bacillales</taxon>
        <taxon>Fictibacillaceae</taxon>
        <taxon>Fictibacillus</taxon>
    </lineage>
</organism>
<dbReference type="PANTHER" id="PTHR46825">
    <property type="entry name" value="D-ALANYL-D-ALANINE-CARBOXYPEPTIDASE/ENDOPEPTIDASE AMPH"/>
    <property type="match status" value="1"/>
</dbReference>
<dbReference type="RefSeq" id="WP_188404313.1">
    <property type="nucleotide sequence ID" value="NZ_BMCE01000004.1"/>
</dbReference>
<keyword evidence="1" id="KW-0812">Transmembrane</keyword>
<dbReference type="InterPro" id="IPR050491">
    <property type="entry name" value="AmpC-like"/>
</dbReference>
<keyword evidence="1" id="KW-1133">Transmembrane helix</keyword>
<gene>
    <name evidence="4" type="ORF">JYA64_02475</name>
</gene>
<dbReference type="PANTHER" id="PTHR46825:SF9">
    <property type="entry name" value="BETA-LACTAMASE-RELATED DOMAIN-CONTAINING PROTEIN"/>
    <property type="match status" value="1"/>
</dbReference>
<reference evidence="4 5" key="1">
    <citation type="submission" date="2021-01" db="EMBL/GenBank/DDBJ databases">
        <title>Genome Sequencing of Type Strains.</title>
        <authorList>
            <person name="Lemaire J.F."/>
            <person name="Inderbitzin P."/>
            <person name="Collins S.B."/>
            <person name="Wespe N."/>
            <person name="Knight-Connoni V."/>
        </authorList>
    </citation>
    <scope>NUCLEOTIDE SEQUENCE [LARGE SCALE GENOMIC DNA]</scope>
    <source>
        <strain evidence="4 5">DSM 14730</strain>
    </source>
</reference>
<proteinExistence type="predicted"/>
<dbReference type="Pfam" id="PF00144">
    <property type="entry name" value="Beta-lactamase"/>
    <property type="match status" value="1"/>
</dbReference>
<dbReference type="EMBL" id="JAFHKS010000040">
    <property type="protein sequence ID" value="MBN3544156.1"/>
    <property type="molecule type" value="Genomic_DNA"/>
</dbReference>
<dbReference type="SUPFAM" id="SSF56601">
    <property type="entry name" value="beta-lactamase/transpeptidase-like"/>
    <property type="match status" value="1"/>
</dbReference>
<dbReference type="Proteomes" id="UP001319060">
    <property type="component" value="Unassembled WGS sequence"/>
</dbReference>
<keyword evidence="1" id="KW-0472">Membrane</keyword>
<comment type="caution">
    <text evidence="4">The sequence shown here is derived from an EMBL/GenBank/DDBJ whole genome shotgun (WGS) entry which is preliminary data.</text>
</comment>
<evidence type="ECO:0000313" key="5">
    <source>
        <dbReference type="Proteomes" id="UP001319060"/>
    </source>
</evidence>
<feature type="transmembrane region" description="Helical" evidence="1">
    <location>
        <begin position="495"/>
        <end position="518"/>
    </location>
</feature>
<sequence length="629" mass="72191">MINKLKKILGPLLLVGMFFMSTHEIAHANEQQNLNINDSKRLEKYVDEKIEKNMKKYPVPGVAISVVKDGKILFTKGYGYSDVEKKTPVDPESMPFRIGSITKTMTATAIMQLVEQGKVDVNEDINKYLKDIEIKGKDGNTITVHHLLTHTAGFDETLYYFVSGEKDISLREYVHKSLPKMIEKPGVDSSYNNYGYALLGLIIEDVTGQSYEEYMQKHIFDPLHMKNTTLTIPKNPVRSYAAKDGKFVEQQAKEINLRPAGSAFSTAPDMANYMMAHLQSGEYKNVLMNEETSKFMQKRHFTIHPRIAGFSYNFFEDMPRDQHQPIMHGGTLEGFRANLYLIPDEKLGIFISTNSDKGRLLFTDFFNQFHKDFYPQSYEHQLGPKVTKKSDLEDKIEGGYRSTRYVHHQEGKLIALLQQPMSKVNVIDDGKIELTLSGKKMIFLEEETNLFAEENGPDTIYFYKTPDGDTHFTLSSLTMMAYEKVSWSNHAIFKLSVFLILVLIPLLSVFLYPITGIVRKLRKQTINPLVTKFRKKSWLSNFLYTAYFLLILWFQELNYGSSDAPSLWLAIILPIAGFLLNVWLIRLHNALRREKLIGRGSSFVYAVLNIVGLIFIPNLIFWNLIGTFF</sequence>
<accession>A0ABS2Z8Z6</accession>
<feature type="transmembrane region" description="Helical" evidence="1">
    <location>
        <begin position="606"/>
        <end position="625"/>
    </location>
</feature>
<keyword evidence="2" id="KW-0732">Signal</keyword>
<dbReference type="InterPro" id="IPR001466">
    <property type="entry name" value="Beta-lactam-related"/>
</dbReference>
<feature type="domain" description="Beta-lactamase-related" evidence="3">
    <location>
        <begin position="46"/>
        <end position="358"/>
    </location>
</feature>
<feature type="transmembrane region" description="Helical" evidence="1">
    <location>
        <begin position="538"/>
        <end position="555"/>
    </location>
</feature>
<keyword evidence="4" id="KW-0378">Hydrolase</keyword>
<name>A0ABS2Z8Z6_9BACL</name>
<evidence type="ECO:0000256" key="1">
    <source>
        <dbReference type="SAM" id="Phobius"/>
    </source>
</evidence>
<feature type="chain" id="PRO_5047132429" evidence="2">
    <location>
        <begin position="29"/>
        <end position="629"/>
    </location>
</feature>
<dbReference type="Gene3D" id="3.40.710.10">
    <property type="entry name" value="DD-peptidase/beta-lactamase superfamily"/>
    <property type="match status" value="1"/>
</dbReference>
<protein>
    <submittedName>
        <fullName evidence="4">Serine hydrolase</fullName>
    </submittedName>
</protein>
<evidence type="ECO:0000313" key="4">
    <source>
        <dbReference type="EMBL" id="MBN3544156.1"/>
    </source>
</evidence>
<evidence type="ECO:0000256" key="2">
    <source>
        <dbReference type="SAM" id="SignalP"/>
    </source>
</evidence>
<evidence type="ECO:0000259" key="3">
    <source>
        <dbReference type="Pfam" id="PF00144"/>
    </source>
</evidence>
<feature type="transmembrane region" description="Helical" evidence="1">
    <location>
        <begin position="567"/>
        <end position="585"/>
    </location>
</feature>
<feature type="signal peptide" evidence="2">
    <location>
        <begin position="1"/>
        <end position="28"/>
    </location>
</feature>
<dbReference type="GO" id="GO:0016787">
    <property type="term" value="F:hydrolase activity"/>
    <property type="evidence" value="ECO:0007669"/>
    <property type="project" value="UniProtKB-KW"/>
</dbReference>
<keyword evidence="5" id="KW-1185">Reference proteome</keyword>
<dbReference type="InterPro" id="IPR012338">
    <property type="entry name" value="Beta-lactam/transpept-like"/>
</dbReference>